<evidence type="ECO:0000313" key="4">
    <source>
        <dbReference type="EMBL" id="KAH7288785.1"/>
    </source>
</evidence>
<keyword evidence="1" id="KW-0175">Coiled coil</keyword>
<sequence length="385" mass="42034">MYMCRGHMTLLTNMVQASDFALPATMLAVLPKDPHDQLEIAMKITSMAVSSRVSALEAEAYSLRQKLADRDTTISTLQGQVNELQHELELASVQLSNAIEDQERLAAEKVALEASVKKLTRDVAKLETFKKALMSSLQEEEESPAPVIAQDKRSNEATEKKSKEATRLASPPVVVTSESESSPSPAPTAEPEQDHEIKSTSRQVFHLTPSNPAQNLNPGLSPIKSSRRHSASSSPTRSRSMAISPTKKKTLKGSSAATSPIKTRSMSISSTADPSKGSNKWHSVSDGRLSFSSSTASSKHTTAPNSPPHSARAARVDGKEFFRQARNRLSYEQFSAFLANIKELNAHKQTREETLQKANQIFGPENGDLYVAFNTLLSRHLPGEN</sequence>
<feature type="compositionally biased region" description="Basic and acidic residues" evidence="2">
    <location>
        <begin position="150"/>
        <end position="166"/>
    </location>
</feature>
<evidence type="ECO:0000313" key="5">
    <source>
        <dbReference type="Proteomes" id="UP000825935"/>
    </source>
</evidence>
<dbReference type="OrthoDB" id="5599468at2759"/>
<feature type="compositionally biased region" description="Low complexity" evidence="2">
    <location>
        <begin position="169"/>
        <end position="190"/>
    </location>
</feature>
<dbReference type="Pfam" id="PF25972">
    <property type="entry name" value="At4g15545_C"/>
    <property type="match status" value="1"/>
</dbReference>
<gene>
    <name evidence="4" type="ORF">KP509_31G043000</name>
</gene>
<evidence type="ECO:0000259" key="3">
    <source>
        <dbReference type="Pfam" id="PF25972"/>
    </source>
</evidence>
<accession>A0A8T2QZG9</accession>
<dbReference type="InterPro" id="IPR058936">
    <property type="entry name" value="At4g15545-like"/>
</dbReference>
<feature type="region of interest" description="Disordered" evidence="2">
    <location>
        <begin position="135"/>
        <end position="312"/>
    </location>
</feature>
<feature type="compositionally biased region" description="Low complexity" evidence="2">
    <location>
        <begin position="231"/>
        <end position="244"/>
    </location>
</feature>
<reference evidence="4" key="1">
    <citation type="submission" date="2021-08" db="EMBL/GenBank/DDBJ databases">
        <title>WGS assembly of Ceratopteris richardii.</title>
        <authorList>
            <person name="Marchant D.B."/>
            <person name="Chen G."/>
            <person name="Jenkins J."/>
            <person name="Shu S."/>
            <person name="Leebens-Mack J."/>
            <person name="Grimwood J."/>
            <person name="Schmutz J."/>
            <person name="Soltis P."/>
            <person name="Soltis D."/>
            <person name="Chen Z.-H."/>
        </authorList>
    </citation>
    <scope>NUCLEOTIDE SEQUENCE</scope>
    <source>
        <strain evidence="4">Whitten #5841</strain>
        <tissue evidence="4">Leaf</tissue>
    </source>
</reference>
<dbReference type="InterPro" id="IPR058935">
    <property type="entry name" value="At4g15545-like_C"/>
</dbReference>
<feature type="domain" description="At4g15545-like C-terminal" evidence="3">
    <location>
        <begin position="315"/>
        <end position="380"/>
    </location>
</feature>
<dbReference type="OMA" id="MISGMHR"/>
<dbReference type="AlphaFoldDB" id="A0A8T2QZG9"/>
<comment type="caution">
    <text evidence="4">The sequence shown here is derived from an EMBL/GenBank/DDBJ whole genome shotgun (WGS) entry which is preliminary data.</text>
</comment>
<dbReference type="EMBL" id="CM035436">
    <property type="protein sequence ID" value="KAH7288785.1"/>
    <property type="molecule type" value="Genomic_DNA"/>
</dbReference>
<feature type="compositionally biased region" description="Polar residues" evidence="2">
    <location>
        <begin position="252"/>
        <end position="282"/>
    </location>
</feature>
<dbReference type="PANTHER" id="PTHR47383">
    <property type="entry name" value="OS03G0659800 PROTEIN"/>
    <property type="match status" value="1"/>
</dbReference>
<organism evidence="4 5">
    <name type="scientific">Ceratopteris richardii</name>
    <name type="common">Triangle waterfern</name>
    <dbReference type="NCBI Taxonomy" id="49495"/>
    <lineage>
        <taxon>Eukaryota</taxon>
        <taxon>Viridiplantae</taxon>
        <taxon>Streptophyta</taxon>
        <taxon>Embryophyta</taxon>
        <taxon>Tracheophyta</taxon>
        <taxon>Polypodiopsida</taxon>
        <taxon>Polypodiidae</taxon>
        <taxon>Polypodiales</taxon>
        <taxon>Pteridineae</taxon>
        <taxon>Pteridaceae</taxon>
        <taxon>Parkerioideae</taxon>
        <taxon>Ceratopteris</taxon>
    </lineage>
</organism>
<dbReference type="PANTHER" id="PTHR47383:SF8">
    <property type="entry name" value="OS01G0768300 PROTEIN"/>
    <property type="match status" value="1"/>
</dbReference>
<keyword evidence="5" id="KW-1185">Reference proteome</keyword>
<feature type="compositionally biased region" description="Polar residues" evidence="2">
    <location>
        <begin position="200"/>
        <end position="218"/>
    </location>
</feature>
<proteinExistence type="predicted"/>
<dbReference type="Proteomes" id="UP000825935">
    <property type="component" value="Chromosome 31"/>
</dbReference>
<feature type="coiled-coil region" evidence="1">
    <location>
        <begin position="74"/>
        <end position="122"/>
    </location>
</feature>
<evidence type="ECO:0000256" key="1">
    <source>
        <dbReference type="SAM" id="Coils"/>
    </source>
</evidence>
<name>A0A8T2QZG9_CERRI</name>
<evidence type="ECO:0000256" key="2">
    <source>
        <dbReference type="SAM" id="MobiDB-lite"/>
    </source>
</evidence>
<protein>
    <recommendedName>
        <fullName evidence="3">At4g15545-like C-terminal domain-containing protein</fullName>
    </recommendedName>
</protein>